<name>A0A9Q3GYT0_9BASI</name>
<dbReference type="Pfam" id="PF17921">
    <property type="entry name" value="Integrase_H2C2"/>
    <property type="match status" value="1"/>
</dbReference>
<keyword evidence="3" id="KW-1185">Reference proteome</keyword>
<organism evidence="2 3">
    <name type="scientific">Austropuccinia psidii MF-1</name>
    <dbReference type="NCBI Taxonomy" id="1389203"/>
    <lineage>
        <taxon>Eukaryota</taxon>
        <taxon>Fungi</taxon>
        <taxon>Dikarya</taxon>
        <taxon>Basidiomycota</taxon>
        <taxon>Pucciniomycotina</taxon>
        <taxon>Pucciniomycetes</taxon>
        <taxon>Pucciniales</taxon>
        <taxon>Sphaerophragmiaceae</taxon>
        <taxon>Austropuccinia</taxon>
    </lineage>
</organism>
<dbReference type="EMBL" id="AVOT02008132">
    <property type="protein sequence ID" value="MBW0485378.1"/>
    <property type="molecule type" value="Genomic_DNA"/>
</dbReference>
<dbReference type="PANTHER" id="PTHR37984">
    <property type="entry name" value="PROTEIN CBG26694"/>
    <property type="match status" value="1"/>
</dbReference>
<evidence type="ECO:0000259" key="1">
    <source>
        <dbReference type="Pfam" id="PF17921"/>
    </source>
</evidence>
<dbReference type="AlphaFoldDB" id="A0A9Q3GYT0"/>
<gene>
    <name evidence="2" type="ORF">O181_025093</name>
</gene>
<dbReference type="Proteomes" id="UP000765509">
    <property type="component" value="Unassembled WGS sequence"/>
</dbReference>
<dbReference type="InterPro" id="IPR041588">
    <property type="entry name" value="Integrase_H2C2"/>
</dbReference>
<evidence type="ECO:0000313" key="2">
    <source>
        <dbReference type="EMBL" id="MBW0485378.1"/>
    </source>
</evidence>
<feature type="domain" description="Integrase zinc-binding" evidence="1">
    <location>
        <begin position="119"/>
        <end position="176"/>
    </location>
</feature>
<accession>A0A9Q3GYT0</accession>
<evidence type="ECO:0000313" key="3">
    <source>
        <dbReference type="Proteomes" id="UP000765509"/>
    </source>
</evidence>
<dbReference type="PANTHER" id="PTHR37984:SF15">
    <property type="entry name" value="INTEGRASE CATALYTIC DOMAIN-CONTAINING PROTEIN"/>
    <property type="match status" value="1"/>
</dbReference>
<protein>
    <recommendedName>
        <fullName evidence="1">Integrase zinc-binding domain-containing protein</fullName>
    </recommendedName>
</protein>
<dbReference type="Gene3D" id="1.10.340.70">
    <property type="match status" value="1"/>
</dbReference>
<reference evidence="2" key="1">
    <citation type="submission" date="2021-03" db="EMBL/GenBank/DDBJ databases">
        <title>Draft genome sequence of rust myrtle Austropuccinia psidii MF-1, a brazilian biotype.</title>
        <authorList>
            <person name="Quecine M.C."/>
            <person name="Pachon D.M.R."/>
            <person name="Bonatelli M.L."/>
            <person name="Correr F.H."/>
            <person name="Franceschini L.M."/>
            <person name="Leite T.F."/>
            <person name="Margarido G.R.A."/>
            <person name="Almeida C.A."/>
            <person name="Ferrarezi J.A."/>
            <person name="Labate C.A."/>
        </authorList>
    </citation>
    <scope>NUCLEOTIDE SEQUENCE</scope>
    <source>
        <strain evidence="2">MF-1</strain>
    </source>
</reference>
<dbReference type="InterPro" id="IPR050951">
    <property type="entry name" value="Retrovirus_Pol_polyprotein"/>
</dbReference>
<comment type="caution">
    <text evidence="2">The sequence shown here is derived from an EMBL/GenBank/DDBJ whole genome shotgun (WGS) entry which is preliminary data.</text>
</comment>
<proteinExistence type="predicted"/>
<sequence length="217" mass="25410">MNIVHKSGNIHKTSDGLSRWELENTPESPAWVEQEEHHTEGICFTDIDTELFNKVKESYKIDENCHILCQLLMKDFKDPSLSSKLDEIWKKAYNEGRFHLLDGILYHKTKHTCAMTLTDRTLINTILHEFYDSVASGHLSEDRTPEKGKTCSWWPNWRNNVAEYCQTYERCQKANRAAGKRFGMMIQLQETKSSWEIVHMDWVQPYLQEETGAIMHA</sequence>